<dbReference type="AlphaFoldDB" id="A0A7S3JDJ1"/>
<gene>
    <name evidence="1" type="ORF">EHAR0213_LOCUS9666</name>
    <name evidence="2" type="ORF">EHAR0213_LOCUS9667</name>
</gene>
<name>A0A7S3JDJ1_9SPIT</name>
<sequence>MANNSLAMAKTVYSKNLNHSPSKYERHNNSVDFSTTKGSTMNSTFSAGFNILGNSAGFSGTHGNGSQRDSMYNQRGEKISYARGYGKYKLKNSIPTYDFTGGDTPWVNKARVNNKISGQEQNFKINHGDYDKVFDSARPIAHTNARKFCSMTRFMKNLEDNRIFQRWKMSAYRGSHR</sequence>
<reference evidence="2" key="1">
    <citation type="submission" date="2021-01" db="EMBL/GenBank/DDBJ databases">
        <authorList>
            <person name="Corre E."/>
            <person name="Pelletier E."/>
            <person name="Niang G."/>
            <person name="Scheremetjew M."/>
            <person name="Finn R."/>
            <person name="Kale V."/>
            <person name="Holt S."/>
            <person name="Cochrane G."/>
            <person name="Meng A."/>
            <person name="Brown T."/>
            <person name="Cohen L."/>
        </authorList>
    </citation>
    <scope>NUCLEOTIDE SEQUENCE</scope>
    <source>
        <strain evidence="2">FSP1.4</strain>
    </source>
</reference>
<protein>
    <submittedName>
        <fullName evidence="2">Uncharacterized protein</fullName>
    </submittedName>
</protein>
<evidence type="ECO:0000313" key="2">
    <source>
        <dbReference type="EMBL" id="CAE0350753.1"/>
    </source>
</evidence>
<organism evidence="2">
    <name type="scientific">Euplotes harpa</name>
    <dbReference type="NCBI Taxonomy" id="151035"/>
    <lineage>
        <taxon>Eukaryota</taxon>
        <taxon>Sar</taxon>
        <taxon>Alveolata</taxon>
        <taxon>Ciliophora</taxon>
        <taxon>Intramacronucleata</taxon>
        <taxon>Spirotrichea</taxon>
        <taxon>Hypotrichia</taxon>
        <taxon>Euplotida</taxon>
        <taxon>Euplotidae</taxon>
        <taxon>Euplotes</taxon>
    </lineage>
</organism>
<dbReference type="EMBL" id="HBII01023357">
    <property type="protein sequence ID" value="CAE0350753.1"/>
    <property type="molecule type" value="Transcribed_RNA"/>
</dbReference>
<dbReference type="EMBL" id="HBII01023356">
    <property type="protein sequence ID" value="CAE0350752.1"/>
    <property type="molecule type" value="Transcribed_RNA"/>
</dbReference>
<accession>A0A7S3JDJ1</accession>
<proteinExistence type="predicted"/>
<evidence type="ECO:0000313" key="1">
    <source>
        <dbReference type="EMBL" id="CAE0350752.1"/>
    </source>
</evidence>